<dbReference type="PROSITE" id="PS51257">
    <property type="entry name" value="PROKAR_LIPOPROTEIN"/>
    <property type="match status" value="1"/>
</dbReference>
<dbReference type="RefSeq" id="WP_131852573.1">
    <property type="nucleotide sequence ID" value="NZ_SKFH01000023.1"/>
</dbReference>
<keyword evidence="3" id="KW-1185">Reference proteome</keyword>
<accession>A0A4R4DWW4</accession>
<gene>
    <name evidence="2" type="ORF">E0486_12785</name>
</gene>
<protein>
    <recommendedName>
        <fullName evidence="4">DUF4397 domain-containing protein</fullName>
    </recommendedName>
</protein>
<evidence type="ECO:0000256" key="1">
    <source>
        <dbReference type="SAM" id="SignalP"/>
    </source>
</evidence>
<comment type="caution">
    <text evidence="2">The sequence shown here is derived from an EMBL/GenBank/DDBJ whole genome shotgun (WGS) entry which is preliminary data.</text>
</comment>
<organism evidence="2 3">
    <name type="scientific">Flaviaesturariibacter aridisoli</name>
    <dbReference type="NCBI Taxonomy" id="2545761"/>
    <lineage>
        <taxon>Bacteria</taxon>
        <taxon>Pseudomonadati</taxon>
        <taxon>Bacteroidota</taxon>
        <taxon>Chitinophagia</taxon>
        <taxon>Chitinophagales</taxon>
        <taxon>Chitinophagaceae</taxon>
        <taxon>Flaviaestuariibacter</taxon>
    </lineage>
</organism>
<feature type="signal peptide" evidence="1">
    <location>
        <begin position="1"/>
        <end position="18"/>
    </location>
</feature>
<dbReference type="AlphaFoldDB" id="A0A4R4DWW4"/>
<evidence type="ECO:0008006" key="4">
    <source>
        <dbReference type="Google" id="ProtNLM"/>
    </source>
</evidence>
<sequence length="225" mass="24112">MKLTPILCAGVLVSAVLASSCSKKNNDDVPAGPSSSDSAHVTYKVMASNADSGLIRFTTVQGAGKQVAFKGNSTSRVEVYKYNFQPSNFLATGGYELTTVAIQPGTYQNAEFNYQLIPSRDPALRLTGTWSGSGTSVPVEVNIDQFVEIATKTPSVTLEAGKTYTALLNLDLKQLQAGIFPGDLTSATRTNGKIVIAYYSNPSLLQEFINNINNVMQHQVTFTAQ</sequence>
<dbReference type="EMBL" id="SKFH01000023">
    <property type="protein sequence ID" value="TCZ69053.1"/>
    <property type="molecule type" value="Genomic_DNA"/>
</dbReference>
<feature type="chain" id="PRO_5020390698" description="DUF4397 domain-containing protein" evidence="1">
    <location>
        <begin position="19"/>
        <end position="225"/>
    </location>
</feature>
<dbReference type="Proteomes" id="UP000295164">
    <property type="component" value="Unassembled WGS sequence"/>
</dbReference>
<proteinExistence type="predicted"/>
<dbReference type="OrthoDB" id="662322at2"/>
<keyword evidence="1" id="KW-0732">Signal</keyword>
<reference evidence="2 3" key="1">
    <citation type="submission" date="2019-03" db="EMBL/GenBank/DDBJ databases">
        <authorList>
            <person name="Kim M.K.M."/>
        </authorList>
    </citation>
    <scope>NUCLEOTIDE SEQUENCE [LARGE SCALE GENOMIC DNA]</scope>
    <source>
        <strain evidence="2 3">17J68-15</strain>
    </source>
</reference>
<evidence type="ECO:0000313" key="2">
    <source>
        <dbReference type="EMBL" id="TCZ69053.1"/>
    </source>
</evidence>
<name>A0A4R4DWW4_9BACT</name>
<evidence type="ECO:0000313" key="3">
    <source>
        <dbReference type="Proteomes" id="UP000295164"/>
    </source>
</evidence>